<dbReference type="Proteomes" id="UP000435177">
    <property type="component" value="Unassembled WGS sequence"/>
</dbReference>
<dbReference type="Pfam" id="PF11863">
    <property type="entry name" value="DUF3383"/>
    <property type="match status" value="1"/>
</dbReference>
<accession>A0ABW9T5R2</accession>
<sequence length="338" mass="37925">MGLKDVNVIIDVERPTPILGFGKPLILGSSASGKPYKTYNLSSMEGVAADYPITSEEYKAAAALYAQGDYAPEYIAIMQRKTGTEPQTIMEALEQVWGEDWYFLISTSTDPIDRDEIATYFDLRDYRMFFTRSNDVDEIKEFKRSGYKRSVMFELPDVSKYPDAAWIGRAGSAPVGSLTWKGKTLAGINPIDINGTELYEIHERGANTYVTKAGDNVTSEGKTVSGEYIDEIHSDDYIKYNIEFAVQKLFNRSEKVPFTDQGISQIEAVVRTVLQRATNQGMINIENGIPQYGTSFKRRSEIDPSEIASRTYNGGEFWYVRSGAIHESTIRGHVRISV</sequence>
<comment type="caution">
    <text evidence="1">The sequence shown here is derived from an EMBL/GenBank/DDBJ whole genome shotgun (WGS) entry which is preliminary data.</text>
</comment>
<protein>
    <submittedName>
        <fullName evidence="1">DUF3383 family protein</fullName>
    </submittedName>
</protein>
<keyword evidence="2" id="KW-1185">Reference proteome</keyword>
<proteinExistence type="predicted"/>
<gene>
    <name evidence="1" type="ORF">GNP94_21980</name>
</gene>
<evidence type="ECO:0000313" key="2">
    <source>
        <dbReference type="Proteomes" id="UP000435177"/>
    </source>
</evidence>
<dbReference type="EMBL" id="WOAA01000031">
    <property type="protein sequence ID" value="MUG68643.1"/>
    <property type="molecule type" value="Genomic_DNA"/>
</dbReference>
<dbReference type="InterPro" id="IPR021808">
    <property type="entry name" value="DUF3383"/>
</dbReference>
<name>A0ABW9T5R2_9BACL</name>
<dbReference type="RefSeq" id="WP_155619011.1">
    <property type="nucleotide sequence ID" value="NZ_WOAA01000031.1"/>
</dbReference>
<organism evidence="1 2">
    <name type="scientific">Paenibacillus campinasensis</name>
    <dbReference type="NCBI Taxonomy" id="66347"/>
    <lineage>
        <taxon>Bacteria</taxon>
        <taxon>Bacillati</taxon>
        <taxon>Bacillota</taxon>
        <taxon>Bacilli</taxon>
        <taxon>Bacillales</taxon>
        <taxon>Paenibacillaceae</taxon>
        <taxon>Paenibacillus</taxon>
    </lineage>
</organism>
<reference evidence="1 2" key="1">
    <citation type="submission" date="2019-11" db="EMBL/GenBank/DDBJ databases">
        <title>Draft genome sequences of five Paenibacillus species of dairy origin.</title>
        <authorList>
            <person name="Olajide A.M."/>
            <person name="Chen S."/>
            <person name="Lapointe G."/>
        </authorList>
    </citation>
    <scope>NUCLEOTIDE SEQUENCE [LARGE SCALE GENOMIC DNA]</scope>
    <source>
        <strain evidence="1 2">3CS1</strain>
    </source>
</reference>
<evidence type="ECO:0000313" key="1">
    <source>
        <dbReference type="EMBL" id="MUG68643.1"/>
    </source>
</evidence>